<dbReference type="RefSeq" id="WP_252806259.1">
    <property type="nucleotide sequence ID" value="NZ_BAAABM010000056.1"/>
</dbReference>
<comment type="caution">
    <text evidence="1">The sequence shown here is derived from an EMBL/GenBank/DDBJ whole genome shotgun (WGS) entry which is preliminary data.</text>
</comment>
<keyword evidence="2" id="KW-1185">Reference proteome</keyword>
<name>A0ABN0XGB8_9ACTN</name>
<dbReference type="Proteomes" id="UP001501822">
    <property type="component" value="Unassembled WGS sequence"/>
</dbReference>
<evidence type="ECO:0000313" key="2">
    <source>
        <dbReference type="Proteomes" id="UP001501822"/>
    </source>
</evidence>
<evidence type="ECO:0000313" key="1">
    <source>
        <dbReference type="EMBL" id="GAA0362973.1"/>
    </source>
</evidence>
<organism evidence="1 2">
    <name type="scientific">Actinoallomurus spadix</name>
    <dbReference type="NCBI Taxonomy" id="79912"/>
    <lineage>
        <taxon>Bacteria</taxon>
        <taxon>Bacillati</taxon>
        <taxon>Actinomycetota</taxon>
        <taxon>Actinomycetes</taxon>
        <taxon>Streptosporangiales</taxon>
        <taxon>Thermomonosporaceae</taxon>
        <taxon>Actinoallomurus</taxon>
    </lineage>
</organism>
<dbReference type="Pfam" id="PF11305">
    <property type="entry name" value="DUF3107"/>
    <property type="match status" value="1"/>
</dbReference>
<reference evidence="1 2" key="1">
    <citation type="journal article" date="2019" name="Int. J. Syst. Evol. Microbiol.">
        <title>The Global Catalogue of Microorganisms (GCM) 10K type strain sequencing project: providing services to taxonomists for standard genome sequencing and annotation.</title>
        <authorList>
            <consortium name="The Broad Institute Genomics Platform"/>
            <consortium name="The Broad Institute Genome Sequencing Center for Infectious Disease"/>
            <person name="Wu L."/>
            <person name="Ma J."/>
        </authorList>
    </citation>
    <scope>NUCLEOTIDE SEQUENCE [LARGE SCALE GENOMIC DNA]</scope>
    <source>
        <strain evidence="1 2">JCM 3146</strain>
    </source>
</reference>
<dbReference type="InterPro" id="IPR021456">
    <property type="entry name" value="DUF3107"/>
</dbReference>
<dbReference type="EMBL" id="BAAABM010000056">
    <property type="protein sequence ID" value="GAA0362973.1"/>
    <property type="molecule type" value="Genomic_DNA"/>
</dbReference>
<gene>
    <name evidence="1" type="ORF">GCM10010151_61270</name>
</gene>
<sequence length="75" mass="8061">MQVRIGVQSVPKELVVETSLSADEVEHAVHDAVAEEGGVFMLRSRDGARVVVPADKLAYVEIAESESRSVGFGSY</sequence>
<accession>A0ABN0XGB8</accession>
<protein>
    <submittedName>
        <fullName evidence="1">DUF3107 domain-containing protein</fullName>
    </submittedName>
</protein>
<proteinExistence type="predicted"/>